<dbReference type="RefSeq" id="WP_066230304.1">
    <property type="nucleotide sequence ID" value="NZ_CP066701.1"/>
</dbReference>
<keyword evidence="5" id="KW-1185">Reference proteome</keyword>
<dbReference type="PANTHER" id="PTHR43022">
    <property type="entry name" value="PROTEIN SMF"/>
    <property type="match status" value="1"/>
</dbReference>
<comment type="similarity">
    <text evidence="1">Belongs to the DprA/Smf family.</text>
</comment>
<dbReference type="KEGG" id="hspo:JGZ69_21230"/>
<evidence type="ECO:0000259" key="2">
    <source>
        <dbReference type="Pfam" id="PF02481"/>
    </source>
</evidence>
<dbReference type="Proteomes" id="UP000595512">
    <property type="component" value="Chromosome"/>
</dbReference>
<dbReference type="STRING" id="46224.B4102_1324"/>
<reference evidence="4 6" key="2">
    <citation type="submission" date="2020-12" db="EMBL/GenBank/DDBJ databases">
        <title>Taxonomic evaluation of the Bacillus sporothermodurans group of bacteria based on whole genome sequences.</title>
        <authorList>
            <person name="Fiedler G."/>
            <person name="Herbstmann A.-D."/>
            <person name="Doll E."/>
            <person name="Wenning M."/>
            <person name="Brinks E."/>
            <person name="Kabisch J."/>
            <person name="Breitenwieser F."/>
            <person name="Lappann M."/>
            <person name="Boehnlein C."/>
            <person name="Franz C."/>
        </authorList>
    </citation>
    <scope>NUCLEOTIDE SEQUENCE [LARGE SCALE GENOMIC DNA]</scope>
    <source>
        <strain evidence="4 6">DSM 10599</strain>
    </source>
</reference>
<dbReference type="SUPFAM" id="SSF102405">
    <property type="entry name" value="MCP/YpsA-like"/>
    <property type="match status" value="1"/>
</dbReference>
<sequence>MEEYKKRLIHLHYCRGIGSKGMISILKSDPSLKNIYRFSDSTLKNLTQLPPELFSKFYYDLQHLNPDKIIATLTNHNIHPITIFDKTYPFRLKQIYNPPIVLYTMGNATLLNEPSLAIVGSRKGNGYARKVIEELLPSLLNKRMIITSGLAKGVDTIAHQVTIQFGGKTIGVLGNGFFHVYPQENKQLAENMKKEHLLISEYPPQVKPQKWHFPMRNRIINGLSVGTLIIQAEERSGSLITAEYALQEGREVFAIPGNMFDPLSKGTNMLIQQGAKLVLNSEDIINELNL</sequence>
<dbReference type="PANTHER" id="PTHR43022:SF1">
    <property type="entry name" value="PROTEIN SMF"/>
    <property type="match status" value="1"/>
</dbReference>
<organism evidence="3 5">
    <name type="scientific">Heyndrickxia sporothermodurans</name>
    <dbReference type="NCBI Taxonomy" id="46224"/>
    <lineage>
        <taxon>Bacteria</taxon>
        <taxon>Bacillati</taxon>
        <taxon>Bacillota</taxon>
        <taxon>Bacilli</taxon>
        <taxon>Bacillales</taxon>
        <taxon>Bacillaceae</taxon>
        <taxon>Heyndrickxia</taxon>
    </lineage>
</organism>
<dbReference type="GeneID" id="62497633"/>
<dbReference type="Gene3D" id="3.40.50.450">
    <property type="match status" value="1"/>
</dbReference>
<dbReference type="EMBL" id="LQYN01000034">
    <property type="protein sequence ID" value="KYD08242.1"/>
    <property type="molecule type" value="Genomic_DNA"/>
</dbReference>
<dbReference type="PATRIC" id="fig|46224.3.peg.2559"/>
<dbReference type="EMBL" id="CP066701">
    <property type="protein sequence ID" value="QQX25190.1"/>
    <property type="molecule type" value="Genomic_DNA"/>
</dbReference>
<dbReference type="Proteomes" id="UP000075666">
    <property type="component" value="Unassembled WGS sequence"/>
</dbReference>
<dbReference type="Pfam" id="PF02481">
    <property type="entry name" value="DNA_processg_A"/>
    <property type="match status" value="1"/>
</dbReference>
<dbReference type="NCBIfam" id="TIGR00732">
    <property type="entry name" value="dprA"/>
    <property type="match status" value="1"/>
</dbReference>
<evidence type="ECO:0000313" key="6">
    <source>
        <dbReference type="Proteomes" id="UP000595512"/>
    </source>
</evidence>
<evidence type="ECO:0000313" key="4">
    <source>
        <dbReference type="EMBL" id="QQX25190.1"/>
    </source>
</evidence>
<protein>
    <submittedName>
        <fullName evidence="4">DNA-protecting protein DprA</fullName>
    </submittedName>
</protein>
<name>A0A150L971_9BACI</name>
<dbReference type="AlphaFoldDB" id="A0A150L971"/>
<feature type="domain" description="Smf/DprA SLOG" evidence="2">
    <location>
        <begin position="81"/>
        <end position="288"/>
    </location>
</feature>
<evidence type="ECO:0000256" key="1">
    <source>
        <dbReference type="ARBA" id="ARBA00006525"/>
    </source>
</evidence>
<dbReference type="GO" id="GO:0009294">
    <property type="term" value="P:DNA-mediated transformation"/>
    <property type="evidence" value="ECO:0007669"/>
    <property type="project" value="InterPro"/>
</dbReference>
<evidence type="ECO:0000313" key="5">
    <source>
        <dbReference type="Proteomes" id="UP000075666"/>
    </source>
</evidence>
<dbReference type="InterPro" id="IPR003488">
    <property type="entry name" value="DprA"/>
</dbReference>
<gene>
    <name evidence="4" type="primary">dprA</name>
    <name evidence="3" type="ORF">B4102_1324</name>
    <name evidence="4" type="ORF">JGZ69_21230</name>
</gene>
<evidence type="ECO:0000313" key="3">
    <source>
        <dbReference type="EMBL" id="KYD08242.1"/>
    </source>
</evidence>
<dbReference type="OrthoDB" id="9785707at2"/>
<dbReference type="InterPro" id="IPR057666">
    <property type="entry name" value="DrpA_SLOG"/>
</dbReference>
<proteinExistence type="inferred from homology"/>
<accession>A0A150L971</accession>
<reference evidence="3 5" key="1">
    <citation type="submission" date="2016-01" db="EMBL/GenBank/DDBJ databases">
        <title>Genome Sequences of Twelve Sporeforming Bacillus Species Isolated from Foods.</title>
        <authorList>
            <person name="Berendsen E.M."/>
            <person name="Wells-Bennik M.H."/>
            <person name="Krawcyk A.O."/>
            <person name="De Jong A."/>
            <person name="Holsappel S."/>
            <person name="Eijlander R.T."/>
            <person name="Kuipers O.P."/>
        </authorList>
    </citation>
    <scope>NUCLEOTIDE SEQUENCE [LARGE SCALE GENOMIC DNA]</scope>
    <source>
        <strain evidence="3 5">B4102</strain>
    </source>
</reference>